<dbReference type="Proteomes" id="UP000694843">
    <property type="component" value="Unplaced"/>
</dbReference>
<comment type="similarity">
    <text evidence="1">Belongs to the importin alpha family.</text>
</comment>
<dbReference type="RefSeq" id="XP_018023011.1">
    <property type="nucleotide sequence ID" value="XM_018167522.2"/>
</dbReference>
<keyword evidence="4" id="KW-0175">Coiled coil</keyword>
<gene>
    <name evidence="6" type="primary">LOC108679014</name>
</gene>
<dbReference type="GO" id="GO:0015031">
    <property type="term" value="P:protein transport"/>
    <property type="evidence" value="ECO:0007669"/>
    <property type="project" value="UniProtKB-KW"/>
</dbReference>
<proteinExistence type="inferred from homology"/>
<dbReference type="OrthoDB" id="6378456at2759"/>
<name>A0A8B7PCP5_HYAAZ</name>
<evidence type="ECO:0000256" key="3">
    <source>
        <dbReference type="ARBA" id="ARBA00022927"/>
    </source>
</evidence>
<dbReference type="InterPro" id="IPR000225">
    <property type="entry name" value="Armadillo"/>
</dbReference>
<dbReference type="InterPro" id="IPR011989">
    <property type="entry name" value="ARM-like"/>
</dbReference>
<dbReference type="Gene3D" id="1.25.10.10">
    <property type="entry name" value="Leucine-rich Repeat Variant"/>
    <property type="match status" value="1"/>
</dbReference>
<dbReference type="AlphaFoldDB" id="A0A8B7PCP5"/>
<reference evidence="6" key="1">
    <citation type="submission" date="2025-08" db="UniProtKB">
        <authorList>
            <consortium name="RefSeq"/>
        </authorList>
    </citation>
    <scope>IDENTIFICATION</scope>
    <source>
        <tissue evidence="6">Whole organism</tissue>
    </source>
</reference>
<dbReference type="SMART" id="SM00185">
    <property type="entry name" value="ARM"/>
    <property type="match status" value="5"/>
</dbReference>
<evidence type="ECO:0000256" key="1">
    <source>
        <dbReference type="ARBA" id="ARBA00010394"/>
    </source>
</evidence>
<sequence>MAWTISNIVRPKPCQMNDEDWKKCLLMLRGYLRSSDPSVKLDAAWGLSYVSDGNSEAIQRVLDLNILKDVAEMLTSTDEKISKVSLRIAGNVVSGNDEQTDKVIAAGILPCLLDILRPENKKSSSERREAAWALSNITAGSNEQIQKVFDSGAVPILVQTMKDGTTPYAVCKEVVWCLGNSTNGDPDQIDFLVSNGVVQVFINFLTEHSDVAGPLFPVVLNFISNILEQATDVETLRRELQEHEEDLNNILDAAELRDVAPQLREKLDEFLNDVSPEEE</sequence>
<dbReference type="PANTHER" id="PTHR23316">
    <property type="entry name" value="IMPORTIN ALPHA"/>
    <property type="match status" value="1"/>
</dbReference>
<organism evidence="5 6">
    <name type="scientific">Hyalella azteca</name>
    <name type="common">Amphipod</name>
    <dbReference type="NCBI Taxonomy" id="294128"/>
    <lineage>
        <taxon>Eukaryota</taxon>
        <taxon>Metazoa</taxon>
        <taxon>Ecdysozoa</taxon>
        <taxon>Arthropoda</taxon>
        <taxon>Crustacea</taxon>
        <taxon>Multicrustacea</taxon>
        <taxon>Malacostraca</taxon>
        <taxon>Eumalacostraca</taxon>
        <taxon>Peracarida</taxon>
        <taxon>Amphipoda</taxon>
        <taxon>Senticaudata</taxon>
        <taxon>Talitrida</taxon>
        <taxon>Talitroidea</taxon>
        <taxon>Hyalellidae</taxon>
        <taxon>Hyalella</taxon>
    </lineage>
</organism>
<evidence type="ECO:0000313" key="6">
    <source>
        <dbReference type="RefSeq" id="XP_018023011.1"/>
    </source>
</evidence>
<evidence type="ECO:0000313" key="5">
    <source>
        <dbReference type="Proteomes" id="UP000694843"/>
    </source>
</evidence>
<keyword evidence="3" id="KW-0653">Protein transport</keyword>
<dbReference type="InterPro" id="IPR016024">
    <property type="entry name" value="ARM-type_fold"/>
</dbReference>
<dbReference type="KEGG" id="hazt:108679014"/>
<evidence type="ECO:0000256" key="2">
    <source>
        <dbReference type="ARBA" id="ARBA00022448"/>
    </source>
</evidence>
<feature type="coiled-coil region" evidence="4">
    <location>
        <begin position="226"/>
        <end position="273"/>
    </location>
</feature>
<evidence type="ECO:0000256" key="4">
    <source>
        <dbReference type="SAM" id="Coils"/>
    </source>
</evidence>
<dbReference type="GeneID" id="108679014"/>
<dbReference type="OMA" id="ICDGSIP"/>
<accession>A0A8B7PCP5</accession>
<dbReference type="SUPFAM" id="SSF48371">
    <property type="entry name" value="ARM repeat"/>
    <property type="match status" value="1"/>
</dbReference>
<protein>
    <submittedName>
        <fullName evidence="6">Importin subunit alpha-6</fullName>
    </submittedName>
</protein>
<dbReference type="Pfam" id="PF00514">
    <property type="entry name" value="Arm"/>
    <property type="match status" value="2"/>
</dbReference>
<keyword evidence="5" id="KW-1185">Reference proteome</keyword>
<keyword evidence="2" id="KW-0813">Transport</keyword>